<evidence type="ECO:0000256" key="1">
    <source>
        <dbReference type="ARBA" id="ARBA00022649"/>
    </source>
</evidence>
<protein>
    <submittedName>
        <fullName evidence="2">Type II toxin-antitoxin system RelE/ParE family toxin</fullName>
    </submittedName>
</protein>
<name>A0ABX2T0H8_9BACL</name>
<comment type="caution">
    <text evidence="2">The sequence shown here is derived from an EMBL/GenBank/DDBJ whole genome shotgun (WGS) entry which is preliminary data.</text>
</comment>
<dbReference type="Proteomes" id="UP000531840">
    <property type="component" value="Unassembled WGS sequence"/>
</dbReference>
<dbReference type="Gene3D" id="3.30.2310.20">
    <property type="entry name" value="RelE-like"/>
    <property type="match status" value="1"/>
</dbReference>
<dbReference type="Pfam" id="PF05016">
    <property type="entry name" value="ParE_toxin"/>
    <property type="match status" value="1"/>
</dbReference>
<dbReference type="RefSeq" id="WP_179941826.1">
    <property type="nucleotide sequence ID" value="NZ_JACBYF010000024.1"/>
</dbReference>
<dbReference type="InterPro" id="IPR035093">
    <property type="entry name" value="RelE/ParE_toxin_dom_sf"/>
</dbReference>
<keyword evidence="1" id="KW-1277">Toxin-antitoxin system</keyword>
<organism evidence="2 3">
    <name type="scientific">Gemelliphila palaticanis</name>
    <dbReference type="NCBI Taxonomy" id="81950"/>
    <lineage>
        <taxon>Bacteria</taxon>
        <taxon>Bacillati</taxon>
        <taxon>Bacillota</taxon>
        <taxon>Bacilli</taxon>
        <taxon>Bacillales</taxon>
        <taxon>Gemellaceae</taxon>
        <taxon>Gemelliphila</taxon>
    </lineage>
</organism>
<dbReference type="SUPFAM" id="SSF143011">
    <property type="entry name" value="RelE-like"/>
    <property type="match status" value="1"/>
</dbReference>
<gene>
    <name evidence="2" type="ORF">HZY85_07650</name>
</gene>
<dbReference type="EMBL" id="JACBYF010000024">
    <property type="protein sequence ID" value="NYS48045.1"/>
    <property type="molecule type" value="Genomic_DNA"/>
</dbReference>
<evidence type="ECO:0000313" key="3">
    <source>
        <dbReference type="Proteomes" id="UP000531840"/>
    </source>
</evidence>
<accession>A0ABX2T0H8</accession>
<sequence length="77" mass="8977">MKEIIFSKSALKFLKKQNKNTQIRLIKAIKEIPNGDIKKLQGFPFKRLRVGTYRVIFNEEGLIINIINIGNRGDIYK</sequence>
<dbReference type="InterPro" id="IPR007712">
    <property type="entry name" value="RelE/ParE_toxin"/>
</dbReference>
<proteinExistence type="predicted"/>
<evidence type="ECO:0000313" key="2">
    <source>
        <dbReference type="EMBL" id="NYS48045.1"/>
    </source>
</evidence>
<reference evidence="2 3" key="1">
    <citation type="submission" date="2020-07" db="EMBL/GenBank/DDBJ databases">
        <title>MOT database genomes.</title>
        <authorList>
            <person name="Joseph S."/>
            <person name="Aduse-Opoku J."/>
            <person name="Hashim A."/>
            <person name="Wade W."/>
            <person name="Curtis M."/>
        </authorList>
    </citation>
    <scope>NUCLEOTIDE SEQUENCE [LARGE SCALE GENOMIC DNA]</scope>
    <source>
        <strain evidence="2 3">CIP 106318</strain>
    </source>
</reference>
<keyword evidence="3" id="KW-1185">Reference proteome</keyword>